<keyword evidence="4" id="KW-0997">Cell inner membrane</keyword>
<evidence type="ECO:0000313" key="13">
    <source>
        <dbReference type="Proteomes" id="UP000176800"/>
    </source>
</evidence>
<evidence type="ECO:0000256" key="1">
    <source>
        <dbReference type="ARBA" id="ARBA00004651"/>
    </source>
</evidence>
<feature type="transmembrane region" description="Helical" evidence="10">
    <location>
        <begin position="245"/>
        <end position="262"/>
    </location>
</feature>
<dbReference type="Gene3D" id="1.20.1640.10">
    <property type="entry name" value="Multidrug efflux transporter AcrB transmembrane domain"/>
    <property type="match status" value="1"/>
</dbReference>
<evidence type="ECO:0000256" key="10">
    <source>
        <dbReference type="HAMAP-Rule" id="MF_01464"/>
    </source>
</evidence>
<protein>
    <recommendedName>
        <fullName evidence="10">Protein-export membrane protein SecF</fullName>
    </recommendedName>
</protein>
<evidence type="ECO:0000256" key="8">
    <source>
        <dbReference type="ARBA" id="ARBA00023010"/>
    </source>
</evidence>
<evidence type="ECO:0000259" key="11">
    <source>
        <dbReference type="PROSITE" id="PS50156"/>
    </source>
</evidence>
<dbReference type="GO" id="GO:0043952">
    <property type="term" value="P:protein transport by the Sec complex"/>
    <property type="evidence" value="ECO:0007669"/>
    <property type="project" value="UniProtKB-UniRule"/>
</dbReference>
<feature type="domain" description="SSD" evidence="11">
    <location>
        <begin position="126"/>
        <end position="294"/>
    </location>
</feature>
<dbReference type="GO" id="GO:0005886">
    <property type="term" value="C:plasma membrane"/>
    <property type="evidence" value="ECO:0007669"/>
    <property type="project" value="UniProtKB-SubCell"/>
</dbReference>
<dbReference type="GO" id="GO:0065002">
    <property type="term" value="P:intracellular protein transmembrane transport"/>
    <property type="evidence" value="ECO:0007669"/>
    <property type="project" value="UniProtKB-UniRule"/>
</dbReference>
<keyword evidence="7 10" id="KW-1133">Transmembrane helix</keyword>
<comment type="function">
    <text evidence="10">Part of the Sec protein translocase complex. Interacts with the SecYEG preprotein conducting channel. SecDF uses the proton motive force (PMF) to complete protein translocation after the ATP-dependent function of SecA.</text>
</comment>
<dbReference type="NCBIfam" id="TIGR00966">
    <property type="entry name" value="transloc_SecF"/>
    <property type="match status" value="1"/>
</dbReference>
<evidence type="ECO:0000256" key="3">
    <source>
        <dbReference type="ARBA" id="ARBA00022475"/>
    </source>
</evidence>
<keyword evidence="5 10" id="KW-0812">Transmembrane</keyword>
<keyword evidence="2 10" id="KW-0813">Transport</keyword>
<evidence type="ECO:0000256" key="2">
    <source>
        <dbReference type="ARBA" id="ARBA00022448"/>
    </source>
</evidence>
<dbReference type="HAMAP" id="MF_01464_B">
    <property type="entry name" value="SecF_B"/>
    <property type="match status" value="1"/>
</dbReference>
<name>A0A1G2U0D1_9BACT</name>
<dbReference type="InterPro" id="IPR022645">
    <property type="entry name" value="SecD/SecF_bac"/>
</dbReference>
<dbReference type="EMBL" id="MHWE01000025">
    <property type="protein sequence ID" value="OHB02849.1"/>
    <property type="molecule type" value="Genomic_DNA"/>
</dbReference>
<feature type="transmembrane region" description="Helical" evidence="10">
    <location>
        <begin position="268"/>
        <end position="295"/>
    </location>
</feature>
<evidence type="ECO:0000256" key="6">
    <source>
        <dbReference type="ARBA" id="ARBA00022927"/>
    </source>
</evidence>
<dbReference type="InterPro" id="IPR000731">
    <property type="entry name" value="SSD"/>
</dbReference>
<evidence type="ECO:0000256" key="9">
    <source>
        <dbReference type="ARBA" id="ARBA00023136"/>
    </source>
</evidence>
<comment type="subcellular location">
    <subcellularLocation>
        <location evidence="1 10">Cell membrane</location>
        <topology evidence="1 10">Multi-pass membrane protein</topology>
    </subcellularLocation>
</comment>
<evidence type="ECO:0000313" key="12">
    <source>
        <dbReference type="EMBL" id="OHB02849.1"/>
    </source>
</evidence>
<dbReference type="PANTHER" id="PTHR30081">
    <property type="entry name" value="PROTEIN-EXPORT MEMBRANE PROTEIN SEC"/>
    <property type="match status" value="1"/>
</dbReference>
<keyword evidence="3 10" id="KW-1003">Cell membrane</keyword>
<comment type="caution">
    <text evidence="12">The sequence shown here is derived from an EMBL/GenBank/DDBJ whole genome shotgun (WGS) entry which is preliminary data.</text>
</comment>
<keyword evidence="9 10" id="KW-0472">Membrane</keyword>
<evidence type="ECO:0000256" key="4">
    <source>
        <dbReference type="ARBA" id="ARBA00022519"/>
    </source>
</evidence>
<sequence length="300" mass="32836">MKIISHRKIFFVVSALLVAASIVAMIVWGFPTGTDFTGGSILEVSYVNQDRPDISEMDTKLSELSLGSFSLRPSGSSGLVLRTREISDTEKAKILGVFSQDGTLQVNEERFNAVGPIVGNSLKSKSYKAIIVVLVMILLFITFAFRKVSKPVSSWKYGFAAIVALAHDVIIPTGAYILLSRFTSAEIDLLFVTALLAILGFSVHDTIVVFDRVRENLQHNRETNSKETFEETVGRGLMETMTRSINTSLTVILSLVVLYFLGSEATRNFVFVLVVGIIAGVYSSIFLASPLLVVLAGKRK</sequence>
<keyword evidence="8 10" id="KW-0811">Translocation</keyword>
<proteinExistence type="inferred from homology"/>
<reference evidence="12 13" key="1">
    <citation type="journal article" date="2016" name="Nat. Commun.">
        <title>Thousands of microbial genomes shed light on interconnected biogeochemical processes in an aquifer system.</title>
        <authorList>
            <person name="Anantharaman K."/>
            <person name="Brown C.T."/>
            <person name="Hug L.A."/>
            <person name="Sharon I."/>
            <person name="Castelle C.J."/>
            <person name="Probst A.J."/>
            <person name="Thomas B.C."/>
            <person name="Singh A."/>
            <person name="Wilkins M.J."/>
            <person name="Karaoz U."/>
            <person name="Brodie E.L."/>
            <person name="Williams K.H."/>
            <person name="Hubbard S.S."/>
            <person name="Banfield J.F."/>
        </authorList>
    </citation>
    <scope>NUCLEOTIDE SEQUENCE [LARGE SCALE GENOMIC DNA]</scope>
</reference>
<dbReference type="InterPro" id="IPR005665">
    <property type="entry name" value="SecF_bac"/>
</dbReference>
<feature type="transmembrane region" description="Helical" evidence="10">
    <location>
        <begin position="9"/>
        <end position="30"/>
    </location>
</feature>
<dbReference type="InterPro" id="IPR022813">
    <property type="entry name" value="SecD/SecF_arch_bac"/>
</dbReference>
<dbReference type="GO" id="GO:0015450">
    <property type="term" value="F:protein-transporting ATPase activity"/>
    <property type="evidence" value="ECO:0007669"/>
    <property type="project" value="InterPro"/>
</dbReference>
<dbReference type="InterPro" id="IPR048634">
    <property type="entry name" value="SecD_SecF_C"/>
</dbReference>
<evidence type="ECO:0000256" key="5">
    <source>
        <dbReference type="ARBA" id="ARBA00022692"/>
    </source>
</evidence>
<dbReference type="AlphaFoldDB" id="A0A1G2U0D1"/>
<accession>A0A1G2U0D1</accession>
<comment type="subunit">
    <text evidence="10">Forms a complex with SecD. Part of the essential Sec protein translocation apparatus which comprises SecA, SecYEG and auxiliary proteins SecDF. Other proteins may also be involved.</text>
</comment>
<organism evidence="12 13">
    <name type="scientific">Candidatus Zambryskibacteria bacterium RIFCSPLOWO2_01_FULL_45_21</name>
    <dbReference type="NCBI Taxonomy" id="1802761"/>
    <lineage>
        <taxon>Bacteria</taxon>
        <taxon>Candidatus Zambryskiibacteriota</taxon>
    </lineage>
</organism>
<feature type="transmembrane region" description="Helical" evidence="10">
    <location>
        <begin position="189"/>
        <end position="210"/>
    </location>
</feature>
<evidence type="ECO:0000256" key="7">
    <source>
        <dbReference type="ARBA" id="ARBA00022989"/>
    </source>
</evidence>
<dbReference type="PROSITE" id="PS50156">
    <property type="entry name" value="SSD"/>
    <property type="match status" value="1"/>
</dbReference>
<dbReference type="Pfam" id="PF02355">
    <property type="entry name" value="SecD_SecF_C"/>
    <property type="match status" value="1"/>
</dbReference>
<dbReference type="GO" id="GO:0006605">
    <property type="term" value="P:protein targeting"/>
    <property type="evidence" value="ECO:0007669"/>
    <property type="project" value="UniProtKB-UniRule"/>
</dbReference>
<comment type="similarity">
    <text evidence="10">Belongs to the SecD/SecF family. SecF subfamily.</text>
</comment>
<dbReference type="PANTHER" id="PTHR30081:SF8">
    <property type="entry name" value="PROTEIN TRANSLOCASE SUBUNIT SECF"/>
    <property type="match status" value="1"/>
</dbReference>
<feature type="transmembrane region" description="Helical" evidence="10">
    <location>
        <begin position="126"/>
        <end position="145"/>
    </location>
</feature>
<feature type="transmembrane region" description="Helical" evidence="10">
    <location>
        <begin position="157"/>
        <end position="177"/>
    </location>
</feature>
<dbReference type="SUPFAM" id="SSF82866">
    <property type="entry name" value="Multidrug efflux transporter AcrB transmembrane domain"/>
    <property type="match status" value="1"/>
</dbReference>
<dbReference type="Proteomes" id="UP000176800">
    <property type="component" value="Unassembled WGS sequence"/>
</dbReference>
<gene>
    <name evidence="10" type="primary">secF</name>
    <name evidence="12" type="ORF">A3B14_02330</name>
</gene>
<dbReference type="PRINTS" id="PR01755">
    <property type="entry name" value="SECFTRNLCASE"/>
</dbReference>
<keyword evidence="6 10" id="KW-0653">Protein transport</keyword>